<accession>A0A8R1IBD4</accession>
<dbReference type="Gene3D" id="3.30.420.10">
    <property type="entry name" value="Ribonuclease H-like superfamily/Ribonuclease H"/>
    <property type="match status" value="2"/>
</dbReference>
<dbReference type="PANTHER" id="PTHR46068:SF1">
    <property type="entry name" value="TRANSPOSASE IS30-LIKE HTH DOMAIN-CONTAINING PROTEIN"/>
    <property type="match status" value="1"/>
</dbReference>
<reference evidence="4" key="1">
    <citation type="submission" date="2010-08" db="EMBL/GenBank/DDBJ databases">
        <authorList>
            <consortium name="Caenorhabditis japonica Sequencing Consortium"/>
            <person name="Wilson R.K."/>
        </authorList>
    </citation>
    <scope>NUCLEOTIDE SEQUENCE [LARGE SCALE GENOMIC DNA]</scope>
    <source>
        <strain evidence="4">DF5081</strain>
    </source>
</reference>
<dbReference type="InterPro" id="IPR009057">
    <property type="entry name" value="Homeodomain-like_sf"/>
</dbReference>
<protein>
    <submittedName>
        <fullName evidence="3">HTH luxR-type domain-containing protein</fullName>
    </submittedName>
</protein>
<evidence type="ECO:0000256" key="2">
    <source>
        <dbReference type="SAM" id="MobiDB-lite"/>
    </source>
</evidence>
<dbReference type="PANTHER" id="PTHR46068">
    <property type="entry name" value="PROTEIN CBG27172"/>
    <property type="match status" value="1"/>
</dbReference>
<dbReference type="Proteomes" id="UP000005237">
    <property type="component" value="Unassembled WGS sequence"/>
</dbReference>
<dbReference type="InterPro" id="IPR036397">
    <property type="entry name" value="RNaseH_sf"/>
</dbReference>
<feature type="region of interest" description="Disordered" evidence="2">
    <location>
        <begin position="98"/>
        <end position="117"/>
    </location>
</feature>
<dbReference type="GO" id="GO:0003676">
    <property type="term" value="F:nucleic acid binding"/>
    <property type="evidence" value="ECO:0007669"/>
    <property type="project" value="InterPro"/>
</dbReference>
<name>A0A8R1IBD4_CAEJA</name>
<evidence type="ECO:0000313" key="3">
    <source>
        <dbReference type="EnsemblMetazoa" id="CJA32546b.1"/>
    </source>
</evidence>
<dbReference type="SUPFAM" id="SSF46689">
    <property type="entry name" value="Homeodomain-like"/>
    <property type="match status" value="1"/>
</dbReference>
<comment type="subcellular location">
    <subcellularLocation>
        <location evidence="1">Nucleus</location>
    </subcellularLocation>
</comment>
<reference evidence="3" key="2">
    <citation type="submission" date="2022-06" db="UniProtKB">
        <authorList>
            <consortium name="EnsemblMetazoa"/>
        </authorList>
    </citation>
    <scope>IDENTIFICATION</scope>
    <source>
        <strain evidence="3">DF5081</strain>
    </source>
</reference>
<evidence type="ECO:0000256" key="1">
    <source>
        <dbReference type="ARBA" id="ARBA00004123"/>
    </source>
</evidence>
<evidence type="ECO:0000313" key="4">
    <source>
        <dbReference type="Proteomes" id="UP000005237"/>
    </source>
</evidence>
<dbReference type="EnsemblMetazoa" id="CJA32546b.1">
    <property type="protein sequence ID" value="CJA32546b.1"/>
    <property type="gene ID" value="WBGene00208393"/>
</dbReference>
<dbReference type="GO" id="GO:0005634">
    <property type="term" value="C:nucleus"/>
    <property type="evidence" value="ECO:0007669"/>
    <property type="project" value="UniProtKB-SubCell"/>
</dbReference>
<keyword evidence="4" id="KW-1185">Reference proteome</keyword>
<sequence>MAIIRGRQMGLEMPTLTKQFKTSKSVIGATLNTPNLSKATGRPLKTSSGDDRIIVRMNKKKPRLTSTDINSELKDQYGVQISVQGHCQKTSAPCETLQKASSEQANDSGEEPFSWTEVGKGSSALGWNKVLWSDESKYLMIGTDGVTHVRRPGDKRNDLKYQVPTVKHGGGNVMMWGFFHANGVGSLIRITGTMESYMYKDILEKEMIPSGRSQMGLGWFFQQDNDPKHSSHFFKDWIAQHREILGRRLKTKQPKNCTEKFEQLKEEWTKIRLQTLTNLIESMQKDRGLGSAEIARRLQISSSTVRNVVAAIKKRGDASEVKKSGRPRSVNTRNTRAIIKKRIIRNDGLSLNRMASQLVIARSTVQSIVKNDLKLKVTNYVVTHFQVRRVSDVIWTDEKIFTIEPLPNRQNQRQLLSKDDSMSPKRRLAHNRLFPKSVMVWAGITATGKTPLVFIERNVKINSEVYQKIVLMDNLLPWVTQHFAGGPFILQQDWAPSHGSRSTLAVLEAHFPGFLDKNLWPASSPDLNPMDFSVWGMLEGKIAGKVFATVDDLKAALEVAWASIDDGYLRRTVNSVKKRLRACVKARGSNFEILL</sequence>
<proteinExistence type="predicted"/>
<feature type="compositionally biased region" description="Polar residues" evidence="2">
    <location>
        <begin position="98"/>
        <end position="107"/>
    </location>
</feature>
<dbReference type="AlphaFoldDB" id="A0A8R1IBD4"/>
<organism evidence="3 4">
    <name type="scientific">Caenorhabditis japonica</name>
    <dbReference type="NCBI Taxonomy" id="281687"/>
    <lineage>
        <taxon>Eukaryota</taxon>
        <taxon>Metazoa</taxon>
        <taxon>Ecdysozoa</taxon>
        <taxon>Nematoda</taxon>
        <taxon>Chromadorea</taxon>
        <taxon>Rhabditida</taxon>
        <taxon>Rhabditina</taxon>
        <taxon>Rhabditomorpha</taxon>
        <taxon>Rhabditoidea</taxon>
        <taxon>Rhabditidae</taxon>
        <taxon>Peloderinae</taxon>
        <taxon>Caenorhabditis</taxon>
    </lineage>
</organism>